<accession>A0A507AW17</accession>
<evidence type="ECO:0000313" key="2">
    <source>
        <dbReference type="EMBL" id="TPX14152.1"/>
    </source>
</evidence>
<protein>
    <recommendedName>
        <fullName evidence="4">Sister chromatid cohesion protein DCC1</fullName>
    </recommendedName>
</protein>
<dbReference type="STRING" id="1093900.A0A507AW17"/>
<comment type="caution">
    <text evidence="2">The sequence shown here is derived from an EMBL/GenBank/DDBJ whole genome shotgun (WGS) entry which is preliminary data.</text>
</comment>
<dbReference type="GO" id="GO:0031390">
    <property type="term" value="C:Ctf18 RFC-like complex"/>
    <property type="evidence" value="ECO:0007669"/>
    <property type="project" value="InterPro"/>
</dbReference>
<reference evidence="2 3" key="1">
    <citation type="submission" date="2019-06" db="EMBL/GenBank/DDBJ databases">
        <title>Draft genome sequence of the filamentous fungus Phialemoniopsis curvata isolated from diesel fuel.</title>
        <authorList>
            <person name="Varaljay V.A."/>
            <person name="Lyon W.J."/>
            <person name="Crouch A.L."/>
            <person name="Drake C.E."/>
            <person name="Hollomon J.M."/>
            <person name="Nadeau L.J."/>
            <person name="Nunn H.S."/>
            <person name="Stevenson B.S."/>
            <person name="Bojanowski C.L."/>
            <person name="Crookes-Goodson W.J."/>
        </authorList>
    </citation>
    <scope>NUCLEOTIDE SEQUENCE [LARGE SCALE GENOMIC DNA]</scope>
    <source>
        <strain evidence="2 3">D216</strain>
    </source>
</reference>
<dbReference type="Pfam" id="PF09724">
    <property type="entry name" value="Dcc1"/>
    <property type="match status" value="1"/>
</dbReference>
<keyword evidence="3" id="KW-1185">Reference proteome</keyword>
<feature type="compositionally biased region" description="Polar residues" evidence="1">
    <location>
        <begin position="125"/>
        <end position="134"/>
    </location>
</feature>
<feature type="region of interest" description="Disordered" evidence="1">
    <location>
        <begin position="105"/>
        <end position="134"/>
    </location>
</feature>
<evidence type="ECO:0008006" key="4">
    <source>
        <dbReference type="Google" id="ProtNLM"/>
    </source>
</evidence>
<name>A0A507AW17_9PEZI</name>
<gene>
    <name evidence="2" type="ORF">E0L32_000546</name>
</gene>
<organism evidence="2 3">
    <name type="scientific">Thyridium curvatum</name>
    <dbReference type="NCBI Taxonomy" id="1093900"/>
    <lineage>
        <taxon>Eukaryota</taxon>
        <taxon>Fungi</taxon>
        <taxon>Dikarya</taxon>
        <taxon>Ascomycota</taxon>
        <taxon>Pezizomycotina</taxon>
        <taxon>Sordariomycetes</taxon>
        <taxon>Sordariomycetidae</taxon>
        <taxon>Thyridiales</taxon>
        <taxon>Thyridiaceae</taxon>
        <taxon>Thyridium</taxon>
    </lineage>
</organism>
<dbReference type="InterPro" id="IPR019128">
    <property type="entry name" value="Dcc1"/>
</dbReference>
<dbReference type="AlphaFoldDB" id="A0A507AW17"/>
<proteinExistence type="predicted"/>
<dbReference type="GeneID" id="41967993"/>
<evidence type="ECO:0000256" key="1">
    <source>
        <dbReference type="SAM" id="MobiDB-lite"/>
    </source>
</evidence>
<dbReference type="Proteomes" id="UP000319257">
    <property type="component" value="Unassembled WGS sequence"/>
</dbReference>
<dbReference type="GO" id="GO:0007064">
    <property type="term" value="P:mitotic sister chromatid cohesion"/>
    <property type="evidence" value="ECO:0007669"/>
    <property type="project" value="InterPro"/>
</dbReference>
<sequence>MSSQENQGIPLHYAPDGVGYKLLEIPPELQALLESNEPPTLRIESSPAAALLKTADKTWSLRQKNTSNALIILRPSTASQASAEISQPGINAIATIHETIELVPESSDSAPVPAPKGKWHERFGRSSNRGQFAA</sequence>
<dbReference type="OrthoDB" id="5199543at2759"/>
<evidence type="ECO:0000313" key="3">
    <source>
        <dbReference type="Proteomes" id="UP000319257"/>
    </source>
</evidence>
<dbReference type="EMBL" id="SKBQ01000002">
    <property type="protein sequence ID" value="TPX14152.1"/>
    <property type="molecule type" value="Genomic_DNA"/>
</dbReference>
<dbReference type="RefSeq" id="XP_030995863.1">
    <property type="nucleotide sequence ID" value="XM_031139991.1"/>
</dbReference>
<dbReference type="InParanoid" id="A0A507AW17"/>